<feature type="region of interest" description="Disordered" evidence="1">
    <location>
        <begin position="34"/>
        <end position="60"/>
    </location>
</feature>
<gene>
    <name evidence="2" type="ORF">Psuf_088180</name>
</gene>
<keyword evidence="3" id="KW-1185">Reference proteome</keyword>
<dbReference type="Proteomes" id="UP000503011">
    <property type="component" value="Chromosome"/>
</dbReference>
<reference evidence="2 3" key="1">
    <citation type="submission" date="2020-03" db="EMBL/GenBank/DDBJ databases">
        <title>Whole genome shotgun sequence of Phytohabitans suffuscus NBRC 105367.</title>
        <authorList>
            <person name="Komaki H."/>
            <person name="Tamura T."/>
        </authorList>
    </citation>
    <scope>NUCLEOTIDE SEQUENCE [LARGE SCALE GENOMIC DNA]</scope>
    <source>
        <strain evidence="2 3">NBRC 105367</strain>
    </source>
</reference>
<evidence type="ECO:0000313" key="2">
    <source>
        <dbReference type="EMBL" id="BCB91505.1"/>
    </source>
</evidence>
<dbReference type="AlphaFoldDB" id="A0A6F8YZA7"/>
<dbReference type="KEGG" id="psuu:Psuf_088180"/>
<dbReference type="EMBL" id="AP022871">
    <property type="protein sequence ID" value="BCB91505.1"/>
    <property type="molecule type" value="Genomic_DNA"/>
</dbReference>
<organism evidence="2 3">
    <name type="scientific">Phytohabitans suffuscus</name>
    <dbReference type="NCBI Taxonomy" id="624315"/>
    <lineage>
        <taxon>Bacteria</taxon>
        <taxon>Bacillati</taxon>
        <taxon>Actinomycetota</taxon>
        <taxon>Actinomycetes</taxon>
        <taxon>Micromonosporales</taxon>
        <taxon>Micromonosporaceae</taxon>
    </lineage>
</organism>
<sequence length="60" mass="6731">MGHVDWYERNDHGAFGRYDDAGDTRCPTCYVPPGAPHMNSCDDTGTWRGDDPRESSNPDE</sequence>
<accession>A0A6F8YZA7</accession>
<evidence type="ECO:0000256" key="1">
    <source>
        <dbReference type="SAM" id="MobiDB-lite"/>
    </source>
</evidence>
<reference evidence="2 3" key="2">
    <citation type="submission" date="2020-03" db="EMBL/GenBank/DDBJ databases">
        <authorList>
            <person name="Ichikawa N."/>
            <person name="Kimura A."/>
            <person name="Kitahashi Y."/>
            <person name="Uohara A."/>
        </authorList>
    </citation>
    <scope>NUCLEOTIDE SEQUENCE [LARGE SCALE GENOMIC DNA]</scope>
    <source>
        <strain evidence="2 3">NBRC 105367</strain>
    </source>
</reference>
<name>A0A6F8YZA7_9ACTN</name>
<protein>
    <submittedName>
        <fullName evidence="2">Uncharacterized protein</fullName>
    </submittedName>
</protein>
<evidence type="ECO:0000313" key="3">
    <source>
        <dbReference type="Proteomes" id="UP000503011"/>
    </source>
</evidence>
<feature type="compositionally biased region" description="Basic and acidic residues" evidence="1">
    <location>
        <begin position="48"/>
        <end position="60"/>
    </location>
</feature>
<proteinExistence type="predicted"/>